<dbReference type="PANTHER" id="PTHR15503">
    <property type="entry name" value="LDOC1 RELATED"/>
    <property type="match status" value="1"/>
</dbReference>
<sequence>MSNNAVVRRRRIQTTRSIVIDLTREPLVSIEERLTRAETKIAKHTTMFEDMELKFDQVSAEVQTSKDDMQGIGNRMSGLEVGLEAFVDQFVTIITNAIDSLRETVRGQVDEVREEFDELRGELNLVKRAVADGPVAIQSTPHMDIPRPKNFGGSRNARELENFLWSLEQYFKASDINDNKVILRTASLYLVDTTMVWWRRRQGDIERGTCVIDTWEDFCREIKRQFYPENVEMEARPKLRRLTHTGGIREYVKELSELLFEIPDLPDKEALFGFLFGLHPWAKLELERRGVQDLATALTTAEALTEYKKSERPNESKNSKSKGGGDHRQHSKEGKGSYQHGGSSKGARSGNYDKPMSCFLCNGPHKVRDCPKKSKLAALEKQEGETKENAREDEGKICSMRRLGAVKSDANEVSKGRFFVITQFEGGELKALVDTSATDNFLRVEEAERLGIAYEKRKDRSRPSTPRQYPSMALLRMCH</sequence>
<dbReference type="Proteomes" id="UP001497516">
    <property type="component" value="Chromosome 1"/>
</dbReference>
<protein>
    <recommendedName>
        <fullName evidence="3">Retrotransposon gag domain-containing protein</fullName>
    </recommendedName>
</protein>
<reference evidence="4 5" key="1">
    <citation type="submission" date="2024-04" db="EMBL/GenBank/DDBJ databases">
        <authorList>
            <person name="Fracassetti M."/>
        </authorList>
    </citation>
    <scope>NUCLEOTIDE SEQUENCE [LARGE SCALE GENOMIC DNA]</scope>
</reference>
<feature type="domain" description="Retrotransposon gag" evidence="3">
    <location>
        <begin position="186"/>
        <end position="279"/>
    </location>
</feature>
<gene>
    <name evidence="4" type="ORF">LTRI10_LOCUS1367</name>
</gene>
<keyword evidence="1" id="KW-0175">Coiled coil</keyword>
<accession>A0AAV2CC87</accession>
<evidence type="ECO:0000259" key="3">
    <source>
        <dbReference type="Pfam" id="PF03732"/>
    </source>
</evidence>
<dbReference type="AlphaFoldDB" id="A0AAV2CC87"/>
<name>A0AAV2CC87_9ROSI</name>
<dbReference type="InterPro" id="IPR032567">
    <property type="entry name" value="RTL1-rel"/>
</dbReference>
<organism evidence="4 5">
    <name type="scientific">Linum trigynum</name>
    <dbReference type="NCBI Taxonomy" id="586398"/>
    <lineage>
        <taxon>Eukaryota</taxon>
        <taxon>Viridiplantae</taxon>
        <taxon>Streptophyta</taxon>
        <taxon>Embryophyta</taxon>
        <taxon>Tracheophyta</taxon>
        <taxon>Spermatophyta</taxon>
        <taxon>Magnoliopsida</taxon>
        <taxon>eudicotyledons</taxon>
        <taxon>Gunneridae</taxon>
        <taxon>Pentapetalae</taxon>
        <taxon>rosids</taxon>
        <taxon>fabids</taxon>
        <taxon>Malpighiales</taxon>
        <taxon>Linaceae</taxon>
        <taxon>Linum</taxon>
    </lineage>
</organism>
<evidence type="ECO:0000313" key="4">
    <source>
        <dbReference type="EMBL" id="CAL1353466.1"/>
    </source>
</evidence>
<feature type="coiled-coil region" evidence="1">
    <location>
        <begin position="102"/>
        <end position="129"/>
    </location>
</feature>
<feature type="region of interest" description="Disordered" evidence="2">
    <location>
        <begin position="305"/>
        <end position="349"/>
    </location>
</feature>
<dbReference type="PANTHER" id="PTHR15503:SF45">
    <property type="entry name" value="RNA-DIRECTED DNA POLYMERASE HOMOLOG"/>
    <property type="match status" value="1"/>
</dbReference>
<evidence type="ECO:0000256" key="2">
    <source>
        <dbReference type="SAM" id="MobiDB-lite"/>
    </source>
</evidence>
<evidence type="ECO:0000256" key="1">
    <source>
        <dbReference type="SAM" id="Coils"/>
    </source>
</evidence>
<dbReference type="InterPro" id="IPR005162">
    <property type="entry name" value="Retrotrans_gag_dom"/>
</dbReference>
<keyword evidence="5" id="KW-1185">Reference proteome</keyword>
<feature type="compositionally biased region" description="Basic and acidic residues" evidence="2">
    <location>
        <begin position="305"/>
        <end position="335"/>
    </location>
</feature>
<dbReference type="Pfam" id="PF03732">
    <property type="entry name" value="Retrotrans_gag"/>
    <property type="match status" value="1"/>
</dbReference>
<proteinExistence type="predicted"/>
<dbReference type="EMBL" id="OZ034813">
    <property type="protein sequence ID" value="CAL1353466.1"/>
    <property type="molecule type" value="Genomic_DNA"/>
</dbReference>
<evidence type="ECO:0000313" key="5">
    <source>
        <dbReference type="Proteomes" id="UP001497516"/>
    </source>
</evidence>